<dbReference type="SUPFAM" id="SSF51182">
    <property type="entry name" value="RmlC-like cupins"/>
    <property type="match status" value="1"/>
</dbReference>
<dbReference type="NCBIfam" id="TIGR02451">
    <property type="entry name" value="anti_sig_ChrR"/>
    <property type="match status" value="1"/>
</dbReference>
<evidence type="ECO:0000259" key="1">
    <source>
        <dbReference type="Pfam" id="PF12973"/>
    </source>
</evidence>
<evidence type="ECO:0000313" key="2">
    <source>
        <dbReference type="EMBL" id="RYU48109.1"/>
    </source>
</evidence>
<dbReference type="InterPro" id="IPR012807">
    <property type="entry name" value="Anti-sigma_ChrR"/>
</dbReference>
<name>A0A4Q5KR27_9GAMM</name>
<dbReference type="Gene3D" id="1.10.10.1320">
    <property type="entry name" value="Anti-sigma factor, zinc-finger domain"/>
    <property type="match status" value="1"/>
</dbReference>
<sequence>MTNITYHPSDELLRSHANGELPESLSVAVSLHCELCSECKNKVEAISQELAEMTWQSNSQTMCTESNEPTVDYTTMLESIMQLDTDDSYLMSTPTYHVSIADKTFEVPYLLHRYDDLKWNQLGAVSRARLIEEQDTRSNLLHIAAGGEIPNHTHKGFELTLLLDGSFQDESGHYQKGDFIWLDASHEHSPKTTEGCLCYTVQNAPLHFTKGLSKLFNPIGGLLY</sequence>
<dbReference type="RefSeq" id="WP_130086331.1">
    <property type="nucleotide sequence ID" value="NZ_SEZJ01000002.1"/>
</dbReference>
<organism evidence="2 3">
    <name type="scientific">Aliivibrio finisterrensis</name>
    <dbReference type="NCBI Taxonomy" id="511998"/>
    <lineage>
        <taxon>Bacteria</taxon>
        <taxon>Pseudomonadati</taxon>
        <taxon>Pseudomonadota</taxon>
        <taxon>Gammaproteobacteria</taxon>
        <taxon>Vibrionales</taxon>
        <taxon>Vibrionaceae</taxon>
        <taxon>Aliivibrio</taxon>
    </lineage>
</organism>
<proteinExistence type="predicted"/>
<protein>
    <submittedName>
        <fullName evidence="2">Anti-sigma factor</fullName>
    </submittedName>
</protein>
<dbReference type="InterPro" id="IPR011051">
    <property type="entry name" value="RmlC_Cupin_sf"/>
</dbReference>
<dbReference type="CDD" id="cd20301">
    <property type="entry name" value="cupin_ChrR"/>
    <property type="match status" value="1"/>
</dbReference>
<dbReference type="EMBL" id="SEZJ01000002">
    <property type="protein sequence ID" value="RYU48109.1"/>
    <property type="molecule type" value="Genomic_DNA"/>
</dbReference>
<gene>
    <name evidence="2" type="ORF">ERW49_03385</name>
</gene>
<dbReference type="AlphaFoldDB" id="A0A4Q5KR27"/>
<dbReference type="Proteomes" id="UP000293465">
    <property type="component" value="Unassembled WGS sequence"/>
</dbReference>
<accession>A0A4Q5KR27</accession>
<comment type="caution">
    <text evidence="2">The sequence shown here is derived from an EMBL/GenBank/DDBJ whole genome shotgun (WGS) entry which is preliminary data.</text>
</comment>
<reference evidence="2 3" key="1">
    <citation type="submission" date="2019-02" db="EMBL/GenBank/DDBJ databases">
        <title>Genome sequences of Aliivibrio finisterrensis strains from farmed Atlantic salmon.</title>
        <authorList>
            <person name="Bowman J.P."/>
        </authorList>
    </citation>
    <scope>NUCLEOTIDE SEQUENCE [LARGE SCALE GENOMIC DNA]</scope>
    <source>
        <strain evidence="2 3">A32</strain>
    </source>
</reference>
<feature type="domain" description="ChrR-like cupin" evidence="1">
    <location>
        <begin position="113"/>
        <end position="203"/>
    </location>
</feature>
<evidence type="ECO:0000313" key="3">
    <source>
        <dbReference type="Proteomes" id="UP000293465"/>
    </source>
</evidence>
<dbReference type="OrthoDB" id="2988517at2"/>
<dbReference type="InterPro" id="IPR025979">
    <property type="entry name" value="ChrR-like_cupin_dom"/>
</dbReference>
<dbReference type="Pfam" id="PF12973">
    <property type="entry name" value="Cupin_7"/>
    <property type="match status" value="1"/>
</dbReference>
<dbReference type="GeneID" id="56274064"/>
<dbReference type="InterPro" id="IPR041916">
    <property type="entry name" value="Anti_sigma_zinc_sf"/>
</dbReference>
<dbReference type="Gene3D" id="2.60.120.10">
    <property type="entry name" value="Jelly Rolls"/>
    <property type="match status" value="1"/>
</dbReference>
<dbReference type="InterPro" id="IPR014710">
    <property type="entry name" value="RmlC-like_jellyroll"/>
</dbReference>